<organism evidence="1 2">
    <name type="scientific">Cetraspora pellucida</name>
    <dbReference type="NCBI Taxonomy" id="1433469"/>
    <lineage>
        <taxon>Eukaryota</taxon>
        <taxon>Fungi</taxon>
        <taxon>Fungi incertae sedis</taxon>
        <taxon>Mucoromycota</taxon>
        <taxon>Glomeromycotina</taxon>
        <taxon>Glomeromycetes</taxon>
        <taxon>Diversisporales</taxon>
        <taxon>Gigasporaceae</taxon>
        <taxon>Cetraspora</taxon>
    </lineage>
</organism>
<dbReference type="EMBL" id="CAJVQA010026504">
    <property type="protein sequence ID" value="CAG8789289.1"/>
    <property type="molecule type" value="Genomic_DNA"/>
</dbReference>
<dbReference type="Proteomes" id="UP000789759">
    <property type="component" value="Unassembled WGS sequence"/>
</dbReference>
<dbReference type="AlphaFoldDB" id="A0A9N9JQI1"/>
<proteinExistence type="predicted"/>
<keyword evidence="2" id="KW-1185">Reference proteome</keyword>
<sequence>MLTPNEWQLMDDLVKILQPFANATKMLGGSKYATMSFMFTAISSLKKLLNIDNNIRITVDLDDSNTVFDDNLDLQEDIGFIDKPEILDIEIEKKISQVKINILQNCEGMVDYVKSALLNALNYYWNYSTHKSLLATILDPHNKKIEFATDDQRFEAKTYLMEEYERFQKSELMPLNAILIDKEEEKKNIINHYIYTCSIF</sequence>
<comment type="caution">
    <text evidence="1">The sequence shown here is derived from an EMBL/GenBank/DDBJ whole genome shotgun (WGS) entry which is preliminary data.</text>
</comment>
<protein>
    <submittedName>
        <fullName evidence="1">6716_t:CDS:1</fullName>
    </submittedName>
</protein>
<dbReference type="SUPFAM" id="SSF53098">
    <property type="entry name" value="Ribonuclease H-like"/>
    <property type="match status" value="1"/>
</dbReference>
<accession>A0A9N9JQI1</accession>
<dbReference type="OrthoDB" id="2414383at2759"/>
<dbReference type="InterPro" id="IPR012337">
    <property type="entry name" value="RNaseH-like_sf"/>
</dbReference>
<evidence type="ECO:0000313" key="2">
    <source>
        <dbReference type="Proteomes" id="UP000789759"/>
    </source>
</evidence>
<name>A0A9N9JQI1_9GLOM</name>
<evidence type="ECO:0000313" key="1">
    <source>
        <dbReference type="EMBL" id="CAG8789289.1"/>
    </source>
</evidence>
<gene>
    <name evidence="1" type="ORF">CPELLU_LOCUS16895</name>
</gene>
<reference evidence="1" key="1">
    <citation type="submission" date="2021-06" db="EMBL/GenBank/DDBJ databases">
        <authorList>
            <person name="Kallberg Y."/>
            <person name="Tangrot J."/>
            <person name="Rosling A."/>
        </authorList>
    </citation>
    <scope>NUCLEOTIDE SEQUENCE</scope>
    <source>
        <strain evidence="1">FL966</strain>
    </source>
</reference>